<sequence>MAIAAMSRPTPPAETTEVISPMMPLTTPKRVDEKSAARIIHGKDTVQSSWKIEPSASAPSPSRASRTLRGLRRFFRVASTTKPAISTASSGRCPRAMEKTYPIVMVGTVTGGCDIPVTRG</sequence>
<dbReference type="EMBL" id="CP006272">
    <property type="protein sequence ID" value="AGZ45746.1"/>
    <property type="molecule type" value="Genomic_DNA"/>
</dbReference>
<protein>
    <submittedName>
        <fullName evidence="1">Uncharacterized protein</fullName>
    </submittedName>
</protein>
<proteinExistence type="predicted"/>
<organism evidence="1 2">
    <name type="scientific">Actinoplanes friuliensis DSM 7358</name>
    <dbReference type="NCBI Taxonomy" id="1246995"/>
    <lineage>
        <taxon>Bacteria</taxon>
        <taxon>Bacillati</taxon>
        <taxon>Actinomycetota</taxon>
        <taxon>Actinomycetes</taxon>
        <taxon>Micromonosporales</taxon>
        <taxon>Micromonosporaceae</taxon>
        <taxon>Actinoplanes</taxon>
    </lineage>
</organism>
<dbReference type="Proteomes" id="UP000017746">
    <property type="component" value="Chromosome"/>
</dbReference>
<reference evidence="1 2" key="1">
    <citation type="journal article" date="2014" name="J. Biotechnol.">
        <title>Complete genome sequence of the actinobacterium Actinoplanes friuliensis HAG 010964, producer of the lipopeptide antibiotic friulimycin.</title>
        <authorList>
            <person name="Ruckert C."/>
            <person name="Szczepanowski R."/>
            <person name="Albersmeier A."/>
            <person name="Goesmann A."/>
            <person name="Fischer N."/>
            <person name="Steinkamper A."/>
            <person name="Puhler A."/>
            <person name="Biener R."/>
            <person name="Schwartz D."/>
            <person name="Kalinowski J."/>
        </authorList>
    </citation>
    <scope>NUCLEOTIDE SEQUENCE [LARGE SCALE GENOMIC DNA]</scope>
    <source>
        <strain evidence="1 2">DSM 7358</strain>
    </source>
</reference>
<dbReference type="AlphaFoldDB" id="U5WCU1"/>
<keyword evidence="2" id="KW-1185">Reference proteome</keyword>
<name>U5WCU1_9ACTN</name>
<evidence type="ECO:0000313" key="1">
    <source>
        <dbReference type="EMBL" id="AGZ45746.1"/>
    </source>
</evidence>
<gene>
    <name evidence="1" type="ORF">AFR_37460</name>
</gene>
<dbReference type="HOGENOM" id="CLU_2044653_0_0_11"/>
<accession>U5WCU1</accession>
<dbReference type="KEGG" id="afs:AFR_37460"/>
<evidence type="ECO:0000313" key="2">
    <source>
        <dbReference type="Proteomes" id="UP000017746"/>
    </source>
</evidence>